<dbReference type="Gene3D" id="1.10.630.10">
    <property type="entry name" value="Cytochrome P450"/>
    <property type="match status" value="1"/>
</dbReference>
<evidence type="ECO:0000256" key="10">
    <source>
        <dbReference type="ARBA" id="ARBA00023033"/>
    </source>
</evidence>
<feature type="binding site" description="axial binding residue" evidence="12">
    <location>
        <position position="132"/>
    </location>
    <ligand>
        <name>heme</name>
        <dbReference type="ChEBI" id="CHEBI:30413"/>
    </ligand>
    <ligandPart>
        <name>Fe</name>
        <dbReference type="ChEBI" id="CHEBI:18248"/>
    </ligandPart>
</feature>
<keyword evidence="10" id="KW-0503">Monooxygenase</keyword>
<evidence type="ECO:0000256" key="5">
    <source>
        <dbReference type="ARBA" id="ARBA00022692"/>
    </source>
</evidence>
<comment type="caution">
    <text evidence="13">The sequence shown here is derived from an EMBL/GenBank/DDBJ whole genome shotgun (WGS) entry which is preliminary data.</text>
</comment>
<dbReference type="Proteomes" id="UP000219286">
    <property type="component" value="Unassembled WGS sequence"/>
</dbReference>
<keyword evidence="11" id="KW-0472">Membrane</keyword>
<keyword evidence="4 12" id="KW-0349">Heme</keyword>
<keyword evidence="6 12" id="KW-0479">Metal-binding</keyword>
<evidence type="ECO:0000313" key="14">
    <source>
        <dbReference type="Proteomes" id="UP000219286"/>
    </source>
</evidence>
<dbReference type="AlphaFoldDB" id="A0A2H2ZQP6"/>
<dbReference type="GO" id="GO:0016705">
    <property type="term" value="F:oxidoreductase activity, acting on paired donors, with incorporation or reduction of molecular oxygen"/>
    <property type="evidence" value="ECO:0007669"/>
    <property type="project" value="InterPro"/>
</dbReference>
<evidence type="ECO:0000256" key="12">
    <source>
        <dbReference type="PIRSR" id="PIRSR602401-1"/>
    </source>
</evidence>
<gene>
    <name evidence="13" type="ORF">A9Z42_0079190</name>
</gene>
<evidence type="ECO:0000256" key="11">
    <source>
        <dbReference type="ARBA" id="ARBA00023136"/>
    </source>
</evidence>
<keyword evidence="14" id="KW-1185">Reference proteome</keyword>
<dbReference type="GO" id="GO:0004497">
    <property type="term" value="F:monooxygenase activity"/>
    <property type="evidence" value="ECO:0007669"/>
    <property type="project" value="UniProtKB-KW"/>
</dbReference>
<dbReference type="EMBL" id="LFMI01000747">
    <property type="protein sequence ID" value="OTA07052.1"/>
    <property type="molecule type" value="Genomic_DNA"/>
</dbReference>
<evidence type="ECO:0000256" key="1">
    <source>
        <dbReference type="ARBA" id="ARBA00001971"/>
    </source>
</evidence>
<dbReference type="InterPro" id="IPR050121">
    <property type="entry name" value="Cytochrome_P450_monoxygenase"/>
</dbReference>
<dbReference type="InterPro" id="IPR001128">
    <property type="entry name" value="Cyt_P450"/>
</dbReference>
<dbReference type="PANTHER" id="PTHR24305">
    <property type="entry name" value="CYTOCHROME P450"/>
    <property type="match status" value="1"/>
</dbReference>
<evidence type="ECO:0000256" key="9">
    <source>
        <dbReference type="ARBA" id="ARBA00023004"/>
    </source>
</evidence>
<comment type="cofactor">
    <cofactor evidence="1 12">
        <name>heme</name>
        <dbReference type="ChEBI" id="CHEBI:30413"/>
    </cofactor>
</comment>
<evidence type="ECO:0000256" key="2">
    <source>
        <dbReference type="ARBA" id="ARBA00004370"/>
    </source>
</evidence>
<dbReference type="InterPro" id="IPR002401">
    <property type="entry name" value="Cyt_P450_E_grp-I"/>
</dbReference>
<evidence type="ECO:0000256" key="4">
    <source>
        <dbReference type="ARBA" id="ARBA00022617"/>
    </source>
</evidence>
<keyword evidence="9 12" id="KW-0408">Iron</keyword>
<dbReference type="InterPro" id="IPR036396">
    <property type="entry name" value="Cyt_P450_sf"/>
</dbReference>
<keyword evidence="7" id="KW-1133">Transmembrane helix</keyword>
<keyword evidence="5" id="KW-0812">Transmembrane</keyword>
<evidence type="ECO:0000256" key="3">
    <source>
        <dbReference type="ARBA" id="ARBA00010617"/>
    </source>
</evidence>
<accession>A0A2H2ZQP6</accession>
<evidence type="ECO:0000256" key="7">
    <source>
        <dbReference type="ARBA" id="ARBA00022989"/>
    </source>
</evidence>
<dbReference type="PRINTS" id="PR00385">
    <property type="entry name" value="P450"/>
</dbReference>
<dbReference type="PANTHER" id="PTHR24305:SF112">
    <property type="entry name" value="L-ORNITHINE-N5-MONOOXYGENASE (EUROFUNG)"/>
    <property type="match status" value="1"/>
</dbReference>
<evidence type="ECO:0000256" key="6">
    <source>
        <dbReference type="ARBA" id="ARBA00022723"/>
    </source>
</evidence>
<proteinExistence type="inferred from homology"/>
<sequence>MASIVYELAKHPEHIDKLRNELAPLVRDSKFDPSPDELAHLEHLNAVINETLRLHPPVPTTTWRVTPPGGVMIGDVHVPGGMNVTCPQYAVGRSEAVYSKADSFVPERWYQFPEMIKDKDAFAPFSMGPFGCIGKRLALMDIRQVISRLIWAFDVAFAPGEDGRSFEGDALDAFKVTYGALRLTLKAREGP</sequence>
<dbReference type="OrthoDB" id="6692864at2759"/>
<evidence type="ECO:0000313" key="13">
    <source>
        <dbReference type="EMBL" id="OTA07052.1"/>
    </source>
</evidence>
<comment type="similarity">
    <text evidence="3">Belongs to the cytochrome P450 family.</text>
</comment>
<dbReference type="PRINTS" id="PR00463">
    <property type="entry name" value="EP450I"/>
</dbReference>
<reference evidence="13 14" key="1">
    <citation type="journal article" date="2015" name="Genome Announc.">
        <title>Genome sequence and annotation of Trichoderma parareesei, the ancestor of the cellulase producer Trichoderma reesei.</title>
        <authorList>
            <person name="Yang D."/>
            <person name="Pomraning K."/>
            <person name="Kopchinskiy A."/>
            <person name="Karimi Aghcheh R."/>
            <person name="Atanasova L."/>
            <person name="Chenthamara K."/>
            <person name="Baker S.E."/>
            <person name="Zhang R."/>
            <person name="Shen Q."/>
            <person name="Freitag M."/>
            <person name="Kubicek C.P."/>
            <person name="Druzhinina I.S."/>
        </authorList>
    </citation>
    <scope>NUCLEOTIDE SEQUENCE [LARGE SCALE GENOMIC DNA]</scope>
    <source>
        <strain evidence="13 14">CBS 125925</strain>
    </source>
</reference>
<dbReference type="SUPFAM" id="SSF48264">
    <property type="entry name" value="Cytochrome P450"/>
    <property type="match status" value="1"/>
</dbReference>
<organism evidence="13 14">
    <name type="scientific">Trichoderma parareesei</name>
    <name type="common">Filamentous fungus</name>
    <dbReference type="NCBI Taxonomy" id="858221"/>
    <lineage>
        <taxon>Eukaryota</taxon>
        <taxon>Fungi</taxon>
        <taxon>Dikarya</taxon>
        <taxon>Ascomycota</taxon>
        <taxon>Pezizomycotina</taxon>
        <taxon>Sordariomycetes</taxon>
        <taxon>Hypocreomycetidae</taxon>
        <taxon>Hypocreales</taxon>
        <taxon>Hypocreaceae</taxon>
        <taxon>Trichoderma</taxon>
    </lineage>
</organism>
<protein>
    <recommendedName>
        <fullName evidence="15">Cytochrome P450</fullName>
    </recommendedName>
</protein>
<comment type="subcellular location">
    <subcellularLocation>
        <location evidence="2">Membrane</location>
    </subcellularLocation>
</comment>
<name>A0A2H2ZQP6_TRIPA</name>
<dbReference type="Pfam" id="PF00067">
    <property type="entry name" value="p450"/>
    <property type="match status" value="1"/>
</dbReference>
<evidence type="ECO:0000256" key="8">
    <source>
        <dbReference type="ARBA" id="ARBA00023002"/>
    </source>
</evidence>
<dbReference type="GO" id="GO:0020037">
    <property type="term" value="F:heme binding"/>
    <property type="evidence" value="ECO:0007669"/>
    <property type="project" value="InterPro"/>
</dbReference>
<evidence type="ECO:0008006" key="15">
    <source>
        <dbReference type="Google" id="ProtNLM"/>
    </source>
</evidence>
<keyword evidence="8" id="KW-0560">Oxidoreductase</keyword>
<dbReference type="GO" id="GO:0005506">
    <property type="term" value="F:iron ion binding"/>
    <property type="evidence" value="ECO:0007669"/>
    <property type="project" value="InterPro"/>
</dbReference>
<dbReference type="GO" id="GO:0016020">
    <property type="term" value="C:membrane"/>
    <property type="evidence" value="ECO:0007669"/>
    <property type="project" value="UniProtKB-SubCell"/>
</dbReference>